<organism evidence="3 12">
    <name type="scientific">Bacillus wiedmannii</name>
    <dbReference type="NCBI Taxonomy" id="1890302"/>
    <lineage>
        <taxon>Bacteria</taxon>
        <taxon>Bacillati</taxon>
        <taxon>Bacillota</taxon>
        <taxon>Bacilli</taxon>
        <taxon>Bacillales</taxon>
        <taxon>Bacillaceae</taxon>
        <taxon>Bacillus</taxon>
        <taxon>Bacillus cereus group</taxon>
    </lineage>
</organism>
<dbReference type="EMBL" id="NVPQ01000075">
    <property type="protein sequence ID" value="PDY37891.1"/>
    <property type="molecule type" value="Genomic_DNA"/>
</dbReference>
<sequence>MHTFTLCNILYCVGFFRMNGWLLYHMHIVKIIDNKFMKLHLNLLHLDKV</sequence>
<dbReference type="EMBL" id="NUSP01000018">
    <property type="protein sequence ID" value="PHD58193.1"/>
    <property type="molecule type" value="Genomic_DNA"/>
</dbReference>
<name>A0A0J7F376_9BACI</name>
<accession>A0A2C9YJ14</accession>
<evidence type="ECO:0000313" key="12">
    <source>
        <dbReference type="Proteomes" id="UP000220045"/>
    </source>
</evidence>
<reference evidence="1 11" key="1">
    <citation type="submission" date="2016-10" db="EMBL/GenBank/DDBJ databases">
        <title>Comparative genomics of Bacillus thuringiensis reveals a path to pathogens against multiple invertebrate hosts.</title>
        <authorList>
            <person name="Zheng J."/>
            <person name="Gao Q."/>
            <person name="Liu H."/>
            <person name="Peng D."/>
            <person name="Ruan L."/>
            <person name="Sun M."/>
        </authorList>
    </citation>
    <scope>NUCLEOTIDE SEQUENCE [LARGE SCALE GENOMIC DNA]</scope>
    <source>
        <strain evidence="1">BGSC 4BK1</strain>
    </source>
</reference>
<evidence type="ECO:0000313" key="9">
    <source>
        <dbReference type="EMBL" id="PHG22946.1"/>
    </source>
</evidence>
<dbReference type="AlphaFoldDB" id="A0A0J7F376"/>
<accession>A0A2A7VRX5</accession>
<dbReference type="Proteomes" id="UP000223472">
    <property type="component" value="Unassembled WGS sequence"/>
</dbReference>
<dbReference type="Proteomes" id="UP000223364">
    <property type="component" value="Unassembled WGS sequence"/>
</dbReference>
<gene>
    <name evidence="1" type="ORF">BK730_17885</name>
    <name evidence="5" type="ORF">CN611_28955</name>
    <name evidence="3" type="ORF">CN684_28945</name>
    <name evidence="4" type="ORF">CN694_05750</name>
    <name evidence="8" type="ORF">COF57_20830</name>
    <name evidence="10" type="ORF">COI65_23700</name>
    <name evidence="9" type="ORF">COI74_06190</name>
    <name evidence="6" type="ORF">COL66_18600</name>
    <name evidence="7" type="ORF">COM27_28910</name>
    <name evidence="2" type="ORF">COO17_22055</name>
</gene>
<accession>A0A0J7F376</accession>
<evidence type="ECO:0000313" key="10">
    <source>
        <dbReference type="EMBL" id="PHG57167.1"/>
    </source>
</evidence>
<evidence type="ECO:0000313" key="20">
    <source>
        <dbReference type="Proteomes" id="UP000225062"/>
    </source>
</evidence>
<comment type="caution">
    <text evidence="3">The sequence shown here is derived from an EMBL/GenBank/DDBJ whole genome shotgun (WGS) entry which is preliminary data.</text>
</comment>
<evidence type="ECO:0000313" key="2">
    <source>
        <dbReference type="EMBL" id="PDY37891.1"/>
    </source>
</evidence>
<dbReference type="Proteomes" id="UP000220045">
    <property type="component" value="Unassembled WGS sequence"/>
</dbReference>
<evidence type="ECO:0000313" key="4">
    <source>
        <dbReference type="EMBL" id="PEK26980.1"/>
    </source>
</evidence>
<proteinExistence type="predicted"/>
<evidence type="ECO:0000313" key="6">
    <source>
        <dbReference type="EMBL" id="PFZ28041.1"/>
    </source>
</evidence>
<evidence type="ECO:0000313" key="13">
    <source>
        <dbReference type="Proteomes" id="UP000220111"/>
    </source>
</evidence>
<evidence type="ECO:0000313" key="14">
    <source>
        <dbReference type="Proteomes" id="UP000220435"/>
    </source>
</evidence>
<evidence type="ECO:0000313" key="1">
    <source>
        <dbReference type="EMBL" id="OTX87277.1"/>
    </source>
</evidence>
<dbReference type="Proteomes" id="UP000223311">
    <property type="component" value="Unassembled WGS sequence"/>
</dbReference>
<dbReference type="Proteomes" id="UP000225062">
    <property type="component" value="Unassembled WGS sequence"/>
</dbReference>
<evidence type="ECO:0000313" key="19">
    <source>
        <dbReference type="Proteomes" id="UP000223472"/>
    </source>
</evidence>
<protein>
    <submittedName>
        <fullName evidence="3">Uncharacterized protein</fullName>
    </submittedName>
</protein>
<dbReference type="EMBL" id="NFDE01000055">
    <property type="protein sequence ID" value="OTX87277.1"/>
    <property type="molecule type" value="Genomic_DNA"/>
</dbReference>
<evidence type="ECO:0000313" key="16">
    <source>
        <dbReference type="Proteomes" id="UP000222503"/>
    </source>
</evidence>
<evidence type="ECO:0000313" key="7">
    <source>
        <dbReference type="EMBL" id="PGD28027.1"/>
    </source>
</evidence>
<dbReference type="Proteomes" id="UP000220111">
    <property type="component" value="Unassembled WGS sequence"/>
</dbReference>
<dbReference type="EMBL" id="NVGE01000027">
    <property type="protein sequence ID" value="PFZ28041.1"/>
    <property type="molecule type" value="Genomic_DNA"/>
</dbReference>
<dbReference type="Proteomes" id="UP000222503">
    <property type="component" value="Unassembled WGS sequence"/>
</dbReference>
<evidence type="ECO:0000313" key="5">
    <source>
        <dbReference type="EMBL" id="PEM44510.1"/>
    </source>
</evidence>
<evidence type="ECO:0000313" key="11">
    <source>
        <dbReference type="Proteomes" id="UP000194945"/>
    </source>
</evidence>
<dbReference type="EMBL" id="NVIY01000062">
    <property type="protein sequence ID" value="PGD28027.1"/>
    <property type="molecule type" value="Genomic_DNA"/>
</dbReference>
<dbReference type="EMBL" id="NUUI01000010">
    <property type="protein sequence ID" value="PHG22946.1"/>
    <property type="molecule type" value="Genomic_DNA"/>
</dbReference>
<evidence type="ECO:0000313" key="17">
    <source>
        <dbReference type="Proteomes" id="UP000223311"/>
    </source>
</evidence>
<dbReference type="Proteomes" id="UP000194945">
    <property type="component" value="Unassembled WGS sequence"/>
</dbReference>
<reference evidence="4 14" key="2">
    <citation type="submission" date="2017-09" db="EMBL/GenBank/DDBJ databases">
        <title>Large-scale bioinformatics analysis of Bacillus genomes uncovers conserved roles of natural products in bacterial physiology.</title>
        <authorList>
            <consortium name="Agbiome Team Llc"/>
            <person name="Bleich R.M."/>
            <person name="Kirk G.J."/>
            <person name="Santa Maria K.C."/>
            <person name="Allen S.E."/>
            <person name="Farag S."/>
            <person name="Shank E.A."/>
            <person name="Bowers A."/>
        </authorList>
    </citation>
    <scope>NUCLEOTIDE SEQUENCE [LARGE SCALE GENOMIC DNA]</scope>
    <source>
        <strain evidence="4 14">AFS000414</strain>
    </source>
</reference>
<evidence type="ECO:0000313" key="8">
    <source>
        <dbReference type="EMBL" id="PHD58193.1"/>
    </source>
</evidence>
<dbReference type="EMBL" id="NUDL01000135">
    <property type="protein sequence ID" value="PEM44510.1"/>
    <property type="molecule type" value="Genomic_DNA"/>
</dbReference>
<dbReference type="EMBL" id="NUFG01000003">
    <property type="protein sequence ID" value="PEK26980.1"/>
    <property type="molecule type" value="Genomic_DNA"/>
</dbReference>
<evidence type="ECO:0000313" key="3">
    <source>
        <dbReference type="EMBL" id="PEJ01177.1"/>
    </source>
</evidence>
<reference evidence="12 13" key="3">
    <citation type="submission" date="2017-09" db="EMBL/GenBank/DDBJ databases">
        <title>Large-scale bioinformatics analysis of Bacillus genomes uncovers conserved roles of natural products in bacterial physiology.</title>
        <authorList>
            <consortium name="Agbiome Team Llc"/>
            <person name="Bleich R.M."/>
            <person name="Grubbs K.J."/>
            <person name="Santa Maria K.C."/>
            <person name="Allen S.E."/>
            <person name="Farag S."/>
            <person name="Shank E.A."/>
            <person name="Bowers A."/>
        </authorList>
    </citation>
    <scope>NUCLEOTIDE SEQUENCE [LARGE SCALE GENOMIC DNA]</scope>
    <source>
        <strain evidence="3 12">AFS004017</strain>
        <strain evidence="5 15">AFS010764</strain>
        <strain evidence="10 16">AFS029838</strain>
        <strain evidence="9 20">AFS032503</strain>
        <strain evidence="8 18">AFS044295</strain>
        <strain evidence="7 19">AFS065610</strain>
        <strain evidence="6 17">AFS080080</strain>
        <strain evidence="2 13">AFS098222</strain>
    </source>
</reference>
<evidence type="ECO:0000313" key="18">
    <source>
        <dbReference type="Proteomes" id="UP000223364"/>
    </source>
</evidence>
<evidence type="ECO:0000313" key="15">
    <source>
        <dbReference type="Proteomes" id="UP000220621"/>
    </source>
</evidence>
<dbReference type="Proteomes" id="UP000220621">
    <property type="component" value="Unassembled WGS sequence"/>
</dbReference>
<dbReference type="EMBL" id="NUEL01000063">
    <property type="protein sequence ID" value="PEJ01177.1"/>
    <property type="molecule type" value="Genomic_DNA"/>
</dbReference>
<dbReference type="EMBL" id="NUUQ01000056">
    <property type="protein sequence ID" value="PHG57167.1"/>
    <property type="molecule type" value="Genomic_DNA"/>
</dbReference>
<dbReference type="Proteomes" id="UP000220435">
    <property type="component" value="Unassembled WGS sequence"/>
</dbReference>